<organism evidence="2 3">
    <name type="scientific">Candidatus Dormiibacter inghamiae</name>
    <dbReference type="NCBI Taxonomy" id="3127013"/>
    <lineage>
        <taxon>Bacteria</taxon>
        <taxon>Bacillati</taxon>
        <taxon>Candidatus Dormiibacterota</taxon>
        <taxon>Candidatus Dormibacteria</taxon>
        <taxon>Candidatus Dormibacterales</taxon>
        <taxon>Candidatus Dormibacteraceae</taxon>
        <taxon>Candidatus Dormiibacter</taxon>
    </lineage>
</organism>
<reference evidence="2 3" key="1">
    <citation type="submission" date="2020-10" db="EMBL/GenBank/DDBJ databases">
        <title>Ca. Dormibacterota MAGs.</title>
        <authorList>
            <person name="Montgomery K."/>
        </authorList>
    </citation>
    <scope>NUCLEOTIDE SEQUENCE [LARGE SCALE GENOMIC DNA]</scope>
    <source>
        <strain evidence="2">SC8811_S16_3</strain>
    </source>
</reference>
<keyword evidence="1" id="KW-0472">Membrane</keyword>
<keyword evidence="1" id="KW-1133">Transmembrane helix</keyword>
<dbReference type="RefSeq" id="WP_338176837.1">
    <property type="nucleotide sequence ID" value="NZ_JAEKNQ010000019.1"/>
</dbReference>
<dbReference type="EMBL" id="JAEKNQ010000019">
    <property type="protein sequence ID" value="MBJ7602367.1"/>
    <property type="molecule type" value="Genomic_DNA"/>
</dbReference>
<gene>
    <name evidence="2" type="ORF">JF888_04120</name>
</gene>
<sequence>MAHPEFTPEHLRHLYEGEPDDDLIEGLEPDQLVVEMDRHLPRRHFSAAVLTGFWALRLFVLLVSAAVVFVFVNGLARASH</sequence>
<evidence type="ECO:0000256" key="1">
    <source>
        <dbReference type="SAM" id="Phobius"/>
    </source>
</evidence>
<evidence type="ECO:0000313" key="3">
    <source>
        <dbReference type="Proteomes" id="UP000620075"/>
    </source>
</evidence>
<evidence type="ECO:0000313" key="2">
    <source>
        <dbReference type="EMBL" id="MBJ7602367.1"/>
    </source>
</evidence>
<proteinExistence type="predicted"/>
<keyword evidence="1" id="KW-0812">Transmembrane</keyword>
<feature type="transmembrane region" description="Helical" evidence="1">
    <location>
        <begin position="54"/>
        <end position="76"/>
    </location>
</feature>
<name>A0A934K8D9_9BACT</name>
<comment type="caution">
    <text evidence="2">The sequence shown here is derived from an EMBL/GenBank/DDBJ whole genome shotgun (WGS) entry which is preliminary data.</text>
</comment>
<protein>
    <submittedName>
        <fullName evidence="2">Uncharacterized protein</fullName>
    </submittedName>
</protein>
<dbReference type="Proteomes" id="UP000620075">
    <property type="component" value="Unassembled WGS sequence"/>
</dbReference>
<accession>A0A934K8D9</accession>
<dbReference type="AlphaFoldDB" id="A0A934K8D9"/>